<dbReference type="Pfam" id="PF01926">
    <property type="entry name" value="MMR_HSR1"/>
    <property type="match status" value="1"/>
</dbReference>
<name>A0A543J3Q9_9ACTN</name>
<dbReference type="InterPro" id="IPR005662">
    <property type="entry name" value="GTPase_Era-like"/>
</dbReference>
<evidence type="ECO:0000313" key="4">
    <source>
        <dbReference type="Proteomes" id="UP000319213"/>
    </source>
</evidence>
<proteinExistence type="predicted"/>
<keyword evidence="1" id="KW-1133">Transmembrane helix</keyword>
<reference evidence="3 4" key="1">
    <citation type="submission" date="2019-06" db="EMBL/GenBank/DDBJ databases">
        <title>Sequencing the genomes of 1000 actinobacteria strains.</title>
        <authorList>
            <person name="Klenk H.-P."/>
        </authorList>
    </citation>
    <scope>NUCLEOTIDE SEQUENCE [LARGE SCALE GENOMIC DNA]</scope>
    <source>
        <strain evidence="3 4">DSM 43186</strain>
    </source>
</reference>
<feature type="domain" description="G" evidence="2">
    <location>
        <begin position="58"/>
        <end position="195"/>
    </location>
</feature>
<evidence type="ECO:0000256" key="1">
    <source>
        <dbReference type="SAM" id="Phobius"/>
    </source>
</evidence>
<dbReference type="Proteomes" id="UP000319213">
    <property type="component" value="Unassembled WGS sequence"/>
</dbReference>
<dbReference type="OrthoDB" id="974105at2"/>
<comment type="caution">
    <text evidence="3">The sequence shown here is derived from an EMBL/GenBank/DDBJ whole genome shotgun (WGS) entry which is preliminary data.</text>
</comment>
<gene>
    <name evidence="3" type="ORF">FHX40_4231</name>
</gene>
<dbReference type="GO" id="GO:0043024">
    <property type="term" value="F:ribosomal small subunit binding"/>
    <property type="evidence" value="ECO:0007669"/>
    <property type="project" value="TreeGrafter"/>
</dbReference>
<keyword evidence="1" id="KW-0472">Membrane</keyword>
<dbReference type="AlphaFoldDB" id="A0A543J3Q9"/>
<dbReference type="GO" id="GO:0000028">
    <property type="term" value="P:ribosomal small subunit assembly"/>
    <property type="evidence" value="ECO:0007669"/>
    <property type="project" value="TreeGrafter"/>
</dbReference>
<dbReference type="EMBL" id="VFPQ01000001">
    <property type="protein sequence ID" value="TQM77467.1"/>
    <property type="molecule type" value="Genomic_DNA"/>
</dbReference>
<keyword evidence="1" id="KW-0812">Transmembrane</keyword>
<dbReference type="PANTHER" id="PTHR42698">
    <property type="entry name" value="GTPASE ERA"/>
    <property type="match status" value="1"/>
</dbReference>
<protein>
    <submittedName>
        <fullName evidence="3">50S ribosome-binding GTPase</fullName>
    </submittedName>
</protein>
<sequence>MTLVRRRSAVSLDERLDALAAAAELADGRLDPAVVAAAREVTARAGVRRGLSVGHTVVALAGATGSGKSSLFNALVGAPVAKVGVTRPTTAAAQAAVWDPEGAGPLLDWLQVPRRHVVDPSAHPAEREPGGLILLDLPDHDSIEASHRLEVNRLVGLVDLLVWVLDPQKYADAAVHERYLRPLARHGDVTVVVLNQIDRLPPHAVDACLADLRRLLAEDGLERVRLVAASAVTGAGLPDLRWMLAASVSRRRAWADRLAADAALAAAALDRAAGPPPERGPAQWWQLAAATGGRADGRGGERTARPDAVAGCAPPLTAALAEAAGVPLVVEAVAKAHRHRAVAATGWPVTRGLRRLRPDPLRRLRLATGASGRSADRTSLPPASAVQRSRVETAIRDVAERAAEGLPAPWAAAVRRAATSRLAELPDALDHAVATGWGEARPPRWWRIVGAWQWLLLAVAAAGLLWLLGLFALDWLRLPAPPTPTLGELPWPTVLFLGGVLAGLLTALAARLTAWAGGRRRARRTARLLHAAMRRVGRDLVLAPVAAELERHRRFARHVAVAKSA</sequence>
<dbReference type="GO" id="GO:0005525">
    <property type="term" value="F:GTP binding"/>
    <property type="evidence" value="ECO:0007669"/>
    <property type="project" value="InterPro"/>
</dbReference>
<dbReference type="Gene3D" id="3.40.50.300">
    <property type="entry name" value="P-loop containing nucleotide triphosphate hydrolases"/>
    <property type="match status" value="1"/>
</dbReference>
<accession>A0A543J3Q9</accession>
<feature type="transmembrane region" description="Helical" evidence="1">
    <location>
        <begin position="451"/>
        <end position="473"/>
    </location>
</feature>
<dbReference type="GO" id="GO:0005829">
    <property type="term" value="C:cytosol"/>
    <property type="evidence" value="ECO:0007669"/>
    <property type="project" value="TreeGrafter"/>
</dbReference>
<organism evidence="3 4">
    <name type="scientific">Thermopolyspora flexuosa</name>
    <dbReference type="NCBI Taxonomy" id="103836"/>
    <lineage>
        <taxon>Bacteria</taxon>
        <taxon>Bacillati</taxon>
        <taxon>Actinomycetota</taxon>
        <taxon>Actinomycetes</taxon>
        <taxon>Streptosporangiales</taxon>
        <taxon>Streptosporangiaceae</taxon>
        <taxon>Thermopolyspora</taxon>
    </lineage>
</organism>
<evidence type="ECO:0000313" key="3">
    <source>
        <dbReference type="EMBL" id="TQM77467.1"/>
    </source>
</evidence>
<dbReference type="PANTHER" id="PTHR42698:SF1">
    <property type="entry name" value="GTPASE ERA, MITOCHONDRIAL"/>
    <property type="match status" value="1"/>
</dbReference>
<keyword evidence="4" id="KW-1185">Reference proteome</keyword>
<feature type="transmembrane region" description="Helical" evidence="1">
    <location>
        <begin position="493"/>
        <end position="514"/>
    </location>
</feature>
<dbReference type="RefSeq" id="WP_142261185.1">
    <property type="nucleotide sequence ID" value="NZ_BMPV01000002.1"/>
</dbReference>
<dbReference type="InterPro" id="IPR027417">
    <property type="entry name" value="P-loop_NTPase"/>
</dbReference>
<dbReference type="InterPro" id="IPR006073">
    <property type="entry name" value="GTP-bd"/>
</dbReference>
<dbReference type="GO" id="GO:0019843">
    <property type="term" value="F:rRNA binding"/>
    <property type="evidence" value="ECO:0007669"/>
    <property type="project" value="TreeGrafter"/>
</dbReference>
<evidence type="ECO:0000259" key="2">
    <source>
        <dbReference type="Pfam" id="PF01926"/>
    </source>
</evidence>
<dbReference type="SUPFAM" id="SSF52540">
    <property type="entry name" value="P-loop containing nucleoside triphosphate hydrolases"/>
    <property type="match status" value="1"/>
</dbReference>